<name>A0A9X1XPC4_9FLAO</name>
<dbReference type="Gene3D" id="1.10.3730.20">
    <property type="match status" value="2"/>
</dbReference>
<dbReference type="GO" id="GO:0016020">
    <property type="term" value="C:membrane"/>
    <property type="evidence" value="ECO:0007669"/>
    <property type="project" value="InterPro"/>
</dbReference>
<keyword evidence="1" id="KW-0472">Membrane</keyword>
<feature type="transmembrane region" description="Helical" evidence="1">
    <location>
        <begin position="7"/>
        <end position="24"/>
    </location>
</feature>
<keyword evidence="1" id="KW-1133">Transmembrane helix</keyword>
<feature type="domain" description="EamA" evidence="2">
    <location>
        <begin position="6"/>
        <end position="149"/>
    </location>
</feature>
<feature type="transmembrane region" description="Helical" evidence="1">
    <location>
        <begin position="133"/>
        <end position="150"/>
    </location>
</feature>
<dbReference type="PANTHER" id="PTHR22911:SF137">
    <property type="entry name" value="SOLUTE CARRIER FAMILY 35 MEMBER G2-RELATED"/>
    <property type="match status" value="1"/>
</dbReference>
<feature type="domain" description="EamA" evidence="2">
    <location>
        <begin position="156"/>
        <end position="285"/>
    </location>
</feature>
<feature type="transmembrane region" description="Helical" evidence="1">
    <location>
        <begin position="156"/>
        <end position="171"/>
    </location>
</feature>
<reference evidence="3" key="1">
    <citation type="submission" date="2022-04" db="EMBL/GenBank/DDBJ databases">
        <title>Flavobacterium pygoscelis sp. nov. isolated from Chinstrap chick (Pygoscelis antarcticus).</title>
        <authorList>
            <person name="Irgang R."/>
            <person name="Poblete-Morales M."/>
            <person name="Avendano-Herrera R."/>
        </authorList>
    </citation>
    <scope>NUCLEOTIDE SEQUENCE</scope>
    <source>
        <strain evidence="3">I-SCBP12n</strain>
    </source>
</reference>
<evidence type="ECO:0000256" key="1">
    <source>
        <dbReference type="SAM" id="Phobius"/>
    </source>
</evidence>
<dbReference type="InterPro" id="IPR037185">
    <property type="entry name" value="EmrE-like"/>
</dbReference>
<sequence>MRLNKYYSAAFLAFFIWGFFSFALKPLHNYPSLDILFYRVFFSVITMVLINLIFRKNVIRKDWNHFKNSSSKQKRSIVSLTLGGAIFLILNWFVFIYVVNHISVKAASLAYLVCPILTTVFAYFILKEQLTKWQWVAVMISFTSCILLSFNYFRDIFYSLIVAATYASYLVSQRKNSEMDKFLVLTIQLVFTAVVLLPFYPKYSGTVPTEPLFYGCMFFVVVFFTIIPLFLNLYALKGINSSAVGIMLYINPIITFLVAIFYYDEQVTSLQLFAYSLILVSIVVFNERALFSKRKNALSSKM</sequence>
<keyword evidence="4" id="KW-1185">Reference proteome</keyword>
<accession>A0A9X1XPC4</accession>
<protein>
    <submittedName>
        <fullName evidence="3">EamA family transporter</fullName>
    </submittedName>
</protein>
<feature type="transmembrane region" description="Helical" evidence="1">
    <location>
        <begin position="183"/>
        <end position="200"/>
    </location>
</feature>
<dbReference type="AlphaFoldDB" id="A0A9X1XPC4"/>
<dbReference type="Pfam" id="PF00892">
    <property type="entry name" value="EamA"/>
    <property type="match status" value="2"/>
</dbReference>
<evidence type="ECO:0000313" key="4">
    <source>
        <dbReference type="Proteomes" id="UP001139260"/>
    </source>
</evidence>
<gene>
    <name evidence="3" type="ORF">MW871_04160</name>
</gene>
<feature type="transmembrane region" description="Helical" evidence="1">
    <location>
        <begin position="106"/>
        <end position="126"/>
    </location>
</feature>
<feature type="transmembrane region" description="Helical" evidence="1">
    <location>
        <begin position="36"/>
        <end position="54"/>
    </location>
</feature>
<dbReference type="Proteomes" id="UP001139260">
    <property type="component" value="Unassembled WGS sequence"/>
</dbReference>
<proteinExistence type="predicted"/>
<organism evidence="3 4">
    <name type="scientific">Flavobacterium pygoscelis</name>
    <dbReference type="NCBI Taxonomy" id="2893176"/>
    <lineage>
        <taxon>Bacteria</taxon>
        <taxon>Pseudomonadati</taxon>
        <taxon>Bacteroidota</taxon>
        <taxon>Flavobacteriia</taxon>
        <taxon>Flavobacteriales</taxon>
        <taxon>Flavobacteriaceae</taxon>
        <taxon>Flavobacterium</taxon>
    </lineage>
</organism>
<comment type="caution">
    <text evidence="3">The sequence shown here is derived from an EMBL/GenBank/DDBJ whole genome shotgun (WGS) entry which is preliminary data.</text>
</comment>
<dbReference type="SUPFAM" id="SSF103481">
    <property type="entry name" value="Multidrug resistance efflux transporter EmrE"/>
    <property type="match status" value="2"/>
</dbReference>
<feature type="transmembrane region" description="Helical" evidence="1">
    <location>
        <begin position="243"/>
        <end position="263"/>
    </location>
</feature>
<dbReference type="RefSeq" id="WP_248427660.1">
    <property type="nucleotide sequence ID" value="NZ_JALNUB010000002.1"/>
</dbReference>
<dbReference type="PANTHER" id="PTHR22911">
    <property type="entry name" value="ACYL-MALONYL CONDENSING ENZYME-RELATED"/>
    <property type="match status" value="1"/>
</dbReference>
<evidence type="ECO:0000259" key="2">
    <source>
        <dbReference type="Pfam" id="PF00892"/>
    </source>
</evidence>
<keyword evidence="1" id="KW-0812">Transmembrane</keyword>
<dbReference type="InterPro" id="IPR000620">
    <property type="entry name" value="EamA_dom"/>
</dbReference>
<dbReference type="EMBL" id="JALNUB010000002">
    <property type="protein sequence ID" value="MCK8141080.1"/>
    <property type="molecule type" value="Genomic_DNA"/>
</dbReference>
<evidence type="ECO:0000313" key="3">
    <source>
        <dbReference type="EMBL" id="MCK8141080.1"/>
    </source>
</evidence>
<feature type="transmembrane region" description="Helical" evidence="1">
    <location>
        <begin position="75"/>
        <end position="100"/>
    </location>
</feature>
<feature type="transmembrane region" description="Helical" evidence="1">
    <location>
        <begin position="269"/>
        <end position="286"/>
    </location>
</feature>
<feature type="transmembrane region" description="Helical" evidence="1">
    <location>
        <begin position="212"/>
        <end position="231"/>
    </location>
</feature>